<protein>
    <submittedName>
        <fullName evidence="1">Uncharacterized protein</fullName>
    </submittedName>
</protein>
<dbReference type="EMBL" id="BLLF01000004">
    <property type="protein sequence ID" value="GFH05646.1"/>
    <property type="molecule type" value="Genomic_DNA"/>
</dbReference>
<dbReference type="Proteomes" id="UP000485058">
    <property type="component" value="Unassembled WGS sequence"/>
</dbReference>
<reference evidence="1 2" key="1">
    <citation type="submission" date="2020-02" db="EMBL/GenBank/DDBJ databases">
        <title>Draft genome sequence of Haematococcus lacustris strain NIES-144.</title>
        <authorList>
            <person name="Morimoto D."/>
            <person name="Nakagawa S."/>
            <person name="Yoshida T."/>
            <person name="Sawayama S."/>
        </authorList>
    </citation>
    <scope>NUCLEOTIDE SEQUENCE [LARGE SCALE GENOMIC DNA]</scope>
    <source>
        <strain evidence="1 2">NIES-144</strain>
    </source>
</reference>
<keyword evidence="2" id="KW-1185">Reference proteome</keyword>
<organism evidence="1 2">
    <name type="scientific">Haematococcus lacustris</name>
    <name type="common">Green alga</name>
    <name type="synonym">Haematococcus pluvialis</name>
    <dbReference type="NCBI Taxonomy" id="44745"/>
    <lineage>
        <taxon>Eukaryota</taxon>
        <taxon>Viridiplantae</taxon>
        <taxon>Chlorophyta</taxon>
        <taxon>core chlorophytes</taxon>
        <taxon>Chlorophyceae</taxon>
        <taxon>CS clade</taxon>
        <taxon>Chlamydomonadales</taxon>
        <taxon>Haematococcaceae</taxon>
        <taxon>Haematococcus</taxon>
    </lineage>
</organism>
<evidence type="ECO:0000313" key="1">
    <source>
        <dbReference type="EMBL" id="GFH05646.1"/>
    </source>
</evidence>
<name>A0A699YEY9_HAELA</name>
<proteinExistence type="predicted"/>
<comment type="caution">
    <text evidence="1">The sequence shown here is derived from an EMBL/GenBank/DDBJ whole genome shotgun (WGS) entry which is preliminary data.</text>
</comment>
<sequence length="87" mass="9642">MHEAALHVFVSIPPHAWCCRWEPRVVHMHTIASHAVQPHPACPHMKRLSHDTWAAHAGYDGCMDGSSPMVQLGRVPAAVLPPTHHHV</sequence>
<accession>A0A699YEY9</accession>
<dbReference type="AlphaFoldDB" id="A0A699YEY9"/>
<evidence type="ECO:0000313" key="2">
    <source>
        <dbReference type="Proteomes" id="UP000485058"/>
    </source>
</evidence>
<gene>
    <name evidence="1" type="ORF">HaLaN_00145</name>
</gene>